<evidence type="ECO:0000313" key="1">
    <source>
        <dbReference type="EMBL" id="GAA4178146.1"/>
    </source>
</evidence>
<evidence type="ECO:0008006" key="3">
    <source>
        <dbReference type="Google" id="ProtNLM"/>
    </source>
</evidence>
<dbReference type="Pfam" id="PF02635">
    <property type="entry name" value="DsrE"/>
    <property type="match status" value="1"/>
</dbReference>
<protein>
    <recommendedName>
        <fullName evidence="3">Sulfur reduction protein DsrE</fullName>
    </recommendedName>
</protein>
<dbReference type="EMBL" id="BAABBW010000004">
    <property type="protein sequence ID" value="GAA4178146.1"/>
    <property type="molecule type" value="Genomic_DNA"/>
</dbReference>
<evidence type="ECO:0000313" key="2">
    <source>
        <dbReference type="Proteomes" id="UP001501079"/>
    </source>
</evidence>
<accession>A0ABP8A581</accession>
<organism evidence="1 2">
    <name type="scientific">Gryllotalpicola koreensis</name>
    <dbReference type="NCBI Taxonomy" id="993086"/>
    <lineage>
        <taxon>Bacteria</taxon>
        <taxon>Bacillati</taxon>
        <taxon>Actinomycetota</taxon>
        <taxon>Actinomycetes</taxon>
        <taxon>Micrococcales</taxon>
        <taxon>Microbacteriaceae</taxon>
        <taxon>Gryllotalpicola</taxon>
    </lineage>
</organism>
<comment type="caution">
    <text evidence="1">The sequence shown here is derived from an EMBL/GenBank/DDBJ whole genome shotgun (WGS) entry which is preliminary data.</text>
</comment>
<dbReference type="SUPFAM" id="SSF75169">
    <property type="entry name" value="DsrEFH-like"/>
    <property type="match status" value="1"/>
</dbReference>
<dbReference type="InterPro" id="IPR003787">
    <property type="entry name" value="Sulphur_relay_DsrE/F-like"/>
</dbReference>
<dbReference type="RefSeq" id="WP_344755467.1">
    <property type="nucleotide sequence ID" value="NZ_BAABBW010000004.1"/>
</dbReference>
<name>A0ABP8A581_9MICO</name>
<dbReference type="Gene3D" id="3.40.1260.10">
    <property type="entry name" value="DsrEFH-like"/>
    <property type="match status" value="1"/>
</dbReference>
<sequence>MKTVAHIFHDDADSLTIGSRLPARVAEIAAHDDIAVEVFVFGPAQRRLTHADTETDRLFNTQIDALIASGIPVGACVNAAREAGAETALAQRGLTLSVARDAFIRFTLERATVITF</sequence>
<dbReference type="InterPro" id="IPR027396">
    <property type="entry name" value="DsrEFH-like"/>
</dbReference>
<reference evidence="2" key="1">
    <citation type="journal article" date="2019" name="Int. J. Syst. Evol. Microbiol.">
        <title>The Global Catalogue of Microorganisms (GCM) 10K type strain sequencing project: providing services to taxonomists for standard genome sequencing and annotation.</title>
        <authorList>
            <consortium name="The Broad Institute Genomics Platform"/>
            <consortium name="The Broad Institute Genome Sequencing Center for Infectious Disease"/>
            <person name="Wu L."/>
            <person name="Ma J."/>
        </authorList>
    </citation>
    <scope>NUCLEOTIDE SEQUENCE [LARGE SCALE GENOMIC DNA]</scope>
    <source>
        <strain evidence="2">JCM 17591</strain>
    </source>
</reference>
<proteinExistence type="predicted"/>
<keyword evidence="2" id="KW-1185">Reference proteome</keyword>
<dbReference type="Proteomes" id="UP001501079">
    <property type="component" value="Unassembled WGS sequence"/>
</dbReference>
<gene>
    <name evidence="1" type="ORF">GCM10022287_28030</name>
</gene>